<comment type="caution">
    <text evidence="1">The sequence shown here is derived from an EMBL/GenBank/DDBJ whole genome shotgun (WGS) entry which is preliminary data.</text>
</comment>
<dbReference type="Pfam" id="PF07722">
    <property type="entry name" value="Peptidase_C26"/>
    <property type="match status" value="1"/>
</dbReference>
<dbReference type="Proteomes" id="UP000321893">
    <property type="component" value="Unassembled WGS sequence"/>
</dbReference>
<protein>
    <submittedName>
        <fullName evidence="1">Gamma-glutamyl-gamma-aminobutyrate hydrolase</fullName>
    </submittedName>
</protein>
<evidence type="ECO:0000313" key="1">
    <source>
        <dbReference type="EMBL" id="GEL28035.1"/>
    </source>
</evidence>
<proteinExistence type="predicted"/>
<dbReference type="CDD" id="cd01745">
    <property type="entry name" value="GATase1_2"/>
    <property type="match status" value="1"/>
</dbReference>
<dbReference type="GeneID" id="71566872"/>
<evidence type="ECO:0000313" key="2">
    <source>
        <dbReference type="Proteomes" id="UP000321893"/>
    </source>
</evidence>
<dbReference type="PANTHER" id="PTHR43235">
    <property type="entry name" value="GLUTAMINE AMIDOTRANSFERASE PB2B2.05-RELATED"/>
    <property type="match status" value="1"/>
</dbReference>
<dbReference type="SUPFAM" id="SSF52317">
    <property type="entry name" value="Class I glutamine amidotransferase-like"/>
    <property type="match status" value="1"/>
</dbReference>
<dbReference type="PROSITE" id="PS51273">
    <property type="entry name" value="GATASE_TYPE_1"/>
    <property type="match status" value="1"/>
</dbReference>
<dbReference type="InterPro" id="IPR029062">
    <property type="entry name" value="Class_I_gatase-like"/>
</dbReference>
<accession>A0A511DT62</accession>
<name>A0A511DT62_LENKE</name>
<dbReference type="InterPro" id="IPR044668">
    <property type="entry name" value="PuuD-like"/>
</dbReference>
<gene>
    <name evidence="1" type="ORF">LKE01_08550</name>
</gene>
<dbReference type="GO" id="GO:0033969">
    <property type="term" value="F:gamma-glutamyl-gamma-aminobutyrate hydrolase activity"/>
    <property type="evidence" value="ECO:0007669"/>
    <property type="project" value="TreeGrafter"/>
</dbReference>
<dbReference type="AlphaFoldDB" id="A0A511DT62"/>
<dbReference type="EMBL" id="BJVK01000007">
    <property type="protein sequence ID" value="GEL28035.1"/>
    <property type="molecule type" value="Genomic_DNA"/>
</dbReference>
<dbReference type="PANTHER" id="PTHR43235:SF1">
    <property type="entry name" value="GLUTAMINE AMIDOTRANSFERASE PB2B2.05-RELATED"/>
    <property type="match status" value="1"/>
</dbReference>
<dbReference type="GO" id="GO:0006598">
    <property type="term" value="P:polyamine catabolic process"/>
    <property type="evidence" value="ECO:0007669"/>
    <property type="project" value="TreeGrafter"/>
</dbReference>
<dbReference type="OrthoDB" id="9813383at2"/>
<organism evidence="1 2">
    <name type="scientific">Lentilactobacillus kefiri</name>
    <name type="common">Lactobacillus kefiri</name>
    <dbReference type="NCBI Taxonomy" id="33962"/>
    <lineage>
        <taxon>Bacteria</taxon>
        <taxon>Bacillati</taxon>
        <taxon>Bacillota</taxon>
        <taxon>Bacilli</taxon>
        <taxon>Lactobacillales</taxon>
        <taxon>Lactobacillaceae</taxon>
        <taxon>Lentilactobacillus</taxon>
    </lineage>
</organism>
<sequence length="244" mass="26922">MNKKYVIGVPSEVRVINNLDRNVVNNPEVAAIIKHGGAPILIPTRNPELMVQYIDLIDGLLLPGGPDVAPQFYGEEPVPLLGDTDRLLDQSSIELTKLAIERHKPIFAICRGMQVVNVALGGTLYQDMGSQREKPVLQHYQKAPMDQGTHTISINADSYLAQIIGHDDKVYVNSHHHEAIKAVSSQLKISALAKDGIIEGVESLDDDLIVGVQWHPEAMFKTDEKQDALFANFMKRVGKFAKAD</sequence>
<dbReference type="STRING" id="1423764.FC95_GL000705"/>
<keyword evidence="1" id="KW-0378">Hydrolase</keyword>
<reference evidence="1" key="1">
    <citation type="submission" date="2019-07" db="EMBL/GenBank/DDBJ databases">
        <title>Whole genome shotgun sequence of Lactobacillus kefiri NBRC 15888.</title>
        <authorList>
            <person name="Hosoyama A."/>
            <person name="Uohara A."/>
            <person name="Ohji S."/>
            <person name="Ichikawa N."/>
        </authorList>
    </citation>
    <scope>NUCLEOTIDE SEQUENCE [LARGE SCALE GENOMIC DNA]</scope>
    <source>
        <strain evidence="1">NBRC 15888</strain>
    </source>
</reference>
<dbReference type="RefSeq" id="WP_056981355.1">
    <property type="nucleotide sequence ID" value="NZ_BJVK01000007.1"/>
</dbReference>
<dbReference type="InterPro" id="IPR011697">
    <property type="entry name" value="Peptidase_C26"/>
</dbReference>
<dbReference type="Gene3D" id="3.40.50.880">
    <property type="match status" value="1"/>
</dbReference>
<dbReference type="GO" id="GO:0005829">
    <property type="term" value="C:cytosol"/>
    <property type="evidence" value="ECO:0007669"/>
    <property type="project" value="TreeGrafter"/>
</dbReference>
<keyword evidence="2" id="KW-1185">Reference proteome</keyword>